<evidence type="ECO:0000313" key="5">
    <source>
        <dbReference type="Proteomes" id="UP000469125"/>
    </source>
</evidence>
<dbReference type="EC" id="3.1.4.58" evidence="2"/>
<reference evidence="4 5" key="1">
    <citation type="submission" date="2019-11" db="EMBL/GenBank/DDBJ databases">
        <authorList>
            <person name="Li X."/>
        </authorList>
    </citation>
    <scope>NUCLEOTIDE SEQUENCE [LARGE SCALE GENOMIC DNA]</scope>
    <source>
        <strain evidence="4 5">L9</strain>
    </source>
</reference>
<comment type="similarity">
    <text evidence="2">Belongs to the 2H phosphoesterase superfamily. ThpR family.</text>
</comment>
<keyword evidence="5" id="KW-1185">Reference proteome</keyword>
<dbReference type="GO" id="GO:0008664">
    <property type="term" value="F:RNA 2',3'-cyclic 3'-phosphodiesterase activity"/>
    <property type="evidence" value="ECO:0007669"/>
    <property type="project" value="UniProtKB-EC"/>
</dbReference>
<keyword evidence="1 2" id="KW-0378">Hydrolase</keyword>
<dbReference type="InterPro" id="IPR004175">
    <property type="entry name" value="RNA_CPDase"/>
</dbReference>
<dbReference type="PANTHER" id="PTHR35561:SF1">
    <property type="entry name" value="RNA 2',3'-CYCLIC PHOSPHODIESTERASE"/>
    <property type="match status" value="1"/>
</dbReference>
<dbReference type="Proteomes" id="UP000469125">
    <property type="component" value="Unassembled WGS sequence"/>
</dbReference>
<dbReference type="HAMAP" id="MF_01940">
    <property type="entry name" value="RNA_CPDase"/>
    <property type="match status" value="1"/>
</dbReference>
<feature type="short sequence motif" description="HXTX 2" evidence="2">
    <location>
        <begin position="128"/>
        <end position="131"/>
    </location>
</feature>
<gene>
    <name evidence="4" type="primary">thpR</name>
    <name evidence="4" type="ORF">GMD78_00035</name>
</gene>
<feature type="domain" description="Phosphoesterase HXTX" evidence="3">
    <location>
        <begin position="10"/>
        <end position="93"/>
    </location>
</feature>
<dbReference type="InterPro" id="IPR009097">
    <property type="entry name" value="Cyclic_Pdiesterase"/>
</dbReference>
<dbReference type="AlphaFoldDB" id="A0A6N8FC97"/>
<dbReference type="GO" id="GO:0004113">
    <property type="term" value="F:2',3'-cyclic-nucleotide 3'-phosphodiesterase activity"/>
    <property type="evidence" value="ECO:0007669"/>
    <property type="project" value="InterPro"/>
</dbReference>
<feature type="active site" description="Proton donor" evidence="2">
    <location>
        <position position="43"/>
    </location>
</feature>
<feature type="domain" description="Phosphoesterase HXTX" evidence="3">
    <location>
        <begin position="101"/>
        <end position="165"/>
    </location>
</feature>
<dbReference type="RefSeq" id="WP_155665918.1">
    <property type="nucleotide sequence ID" value="NZ_WOCA01000001.1"/>
</dbReference>
<evidence type="ECO:0000259" key="3">
    <source>
        <dbReference type="Pfam" id="PF02834"/>
    </source>
</evidence>
<dbReference type="Pfam" id="PF02834">
    <property type="entry name" value="LigT_PEase"/>
    <property type="match status" value="2"/>
</dbReference>
<evidence type="ECO:0000256" key="1">
    <source>
        <dbReference type="ARBA" id="ARBA00022801"/>
    </source>
</evidence>
<dbReference type="NCBIfam" id="TIGR02258">
    <property type="entry name" value="2_5_ligase"/>
    <property type="match status" value="1"/>
</dbReference>
<name>A0A6N8FC97_9BACI</name>
<proteinExistence type="inferred from homology"/>
<comment type="caution">
    <text evidence="4">The sequence shown here is derived from an EMBL/GenBank/DDBJ whole genome shotgun (WGS) entry which is preliminary data.</text>
</comment>
<organism evidence="4 5">
    <name type="scientific">Ornithinibacillus caprae</name>
    <dbReference type="NCBI Taxonomy" id="2678566"/>
    <lineage>
        <taxon>Bacteria</taxon>
        <taxon>Bacillati</taxon>
        <taxon>Bacillota</taxon>
        <taxon>Bacilli</taxon>
        <taxon>Bacillales</taxon>
        <taxon>Bacillaceae</taxon>
        <taxon>Ornithinibacillus</taxon>
    </lineage>
</organism>
<evidence type="ECO:0000256" key="2">
    <source>
        <dbReference type="HAMAP-Rule" id="MF_01940"/>
    </source>
</evidence>
<protein>
    <recommendedName>
        <fullName evidence="2">RNA 2',3'-cyclic phosphodiesterase</fullName>
        <shortName evidence="2">RNA 2',3'-CPDase</shortName>
        <ecNumber evidence="2">3.1.4.58</ecNumber>
    </recommendedName>
</protein>
<comment type="function">
    <text evidence="2">Hydrolyzes RNA 2',3'-cyclic phosphodiester to an RNA 2'-phosphomonoester.</text>
</comment>
<feature type="short sequence motif" description="HXTX 1" evidence="2">
    <location>
        <begin position="43"/>
        <end position="46"/>
    </location>
</feature>
<accession>A0A6N8FC97</accession>
<dbReference type="SUPFAM" id="SSF55144">
    <property type="entry name" value="LigT-like"/>
    <property type="match status" value="1"/>
</dbReference>
<evidence type="ECO:0000313" key="4">
    <source>
        <dbReference type="EMBL" id="MUK86791.1"/>
    </source>
</evidence>
<dbReference type="Gene3D" id="3.90.1140.10">
    <property type="entry name" value="Cyclic phosphodiesterase"/>
    <property type="match status" value="1"/>
</dbReference>
<comment type="catalytic activity">
    <reaction evidence="2">
        <text>a 3'-end 2',3'-cyclophospho-ribonucleotide-RNA + H2O = a 3'-end 2'-phospho-ribonucleotide-RNA + H(+)</text>
        <dbReference type="Rhea" id="RHEA:11828"/>
        <dbReference type="Rhea" id="RHEA-COMP:10464"/>
        <dbReference type="Rhea" id="RHEA-COMP:17353"/>
        <dbReference type="ChEBI" id="CHEBI:15377"/>
        <dbReference type="ChEBI" id="CHEBI:15378"/>
        <dbReference type="ChEBI" id="CHEBI:83064"/>
        <dbReference type="ChEBI" id="CHEBI:173113"/>
        <dbReference type="EC" id="3.1.4.58"/>
    </reaction>
</comment>
<feature type="active site" description="Proton acceptor" evidence="2">
    <location>
        <position position="128"/>
    </location>
</feature>
<dbReference type="InterPro" id="IPR014051">
    <property type="entry name" value="Phosphoesterase_HXTX"/>
</dbReference>
<dbReference type="EMBL" id="WOCA01000001">
    <property type="protein sequence ID" value="MUK86791.1"/>
    <property type="molecule type" value="Genomic_DNA"/>
</dbReference>
<sequence>MSTPHYFIAIPLPNDLKEELAAWQVELKQHLTYKQWPHVEDLHITLKFLGAVEETKLKKLQEKLQSVHSMPPFYTKVHSVGTFGKSDKPRVLWADVVKTVALLELQQRVEACAKEVGFTAENRPYRPHITLAKKWDGPSTDINVIKNNFSDQQFDLVVDTIVIYQIYPSNSPKYKIVNTFSLDGGE</sequence>
<dbReference type="PANTHER" id="PTHR35561">
    <property type="entry name" value="RNA 2',3'-CYCLIC PHOSPHODIESTERASE"/>
    <property type="match status" value="1"/>
</dbReference>